<dbReference type="InterPro" id="IPR035965">
    <property type="entry name" value="PAS-like_dom_sf"/>
</dbReference>
<dbReference type="GO" id="GO:0052621">
    <property type="term" value="F:diguanylate cyclase activity"/>
    <property type="evidence" value="ECO:0007669"/>
    <property type="project" value="UniProtKB-EC"/>
</dbReference>
<dbReference type="InterPro" id="IPR013656">
    <property type="entry name" value="PAS_4"/>
</dbReference>
<protein>
    <submittedName>
        <fullName evidence="2">Diguanylate cyclase</fullName>
        <ecNumber evidence="2">2.7.7.65</ecNumber>
    </submittedName>
</protein>
<evidence type="ECO:0000313" key="2">
    <source>
        <dbReference type="EMBL" id="MCA2018077.1"/>
    </source>
</evidence>
<evidence type="ECO:0000259" key="1">
    <source>
        <dbReference type="PROSITE" id="PS50887"/>
    </source>
</evidence>
<evidence type="ECO:0000313" key="3">
    <source>
        <dbReference type="Proteomes" id="UP001199044"/>
    </source>
</evidence>
<proteinExistence type="predicted"/>
<dbReference type="PROSITE" id="PS50887">
    <property type="entry name" value="GGDEF"/>
    <property type="match status" value="1"/>
</dbReference>
<sequence length="422" mass="48226">MNNAELTRSIPNDQAQLIAQIVNQCPSSIAVAHTDGSLIYCNHTFSHTFGNQQGESILDIFPHTFAHYSLSHVVERLRANSEPIHVIESQSDNECLHDGERHDWCVIKISLLQIQDRTLLLFFIEELTSTVVNNLRVNIKLESIVDHLPVLIGHVDHQDRYIFANRTYEKFFDCSLNDVIGKKVEDLIGKDAYLERKPYLNRVKQGESVVFDNAFFMGDDIRLLQLKLVPGDSELKDYYIFAQDVTELRSFQKKLEYRAYHDSLTGLTNRTYFVRSLRQAIERKQTDIGLLFIDVDGLKDANDRFGHDVGDELLKRFAELLKNTLRPNDVVSRLAGDEFTVLLANLDRPETNLTDICERIQASLPSAMVIDNNIVPCSCSIGATYINTELEFDEEKWLSIADTAMYRVKKQGKGGFNIHLEL</sequence>
<dbReference type="InterPro" id="IPR029787">
    <property type="entry name" value="Nucleotide_cyclase"/>
</dbReference>
<gene>
    <name evidence="2" type="ORF">LDJ79_18300</name>
</gene>
<dbReference type="PANTHER" id="PTHR44757:SF2">
    <property type="entry name" value="BIOFILM ARCHITECTURE MAINTENANCE PROTEIN MBAA"/>
    <property type="match status" value="1"/>
</dbReference>
<dbReference type="PANTHER" id="PTHR44757">
    <property type="entry name" value="DIGUANYLATE CYCLASE DGCP"/>
    <property type="match status" value="1"/>
</dbReference>
<dbReference type="CDD" id="cd01949">
    <property type="entry name" value="GGDEF"/>
    <property type="match status" value="1"/>
</dbReference>
<dbReference type="EMBL" id="JAIWIU010000149">
    <property type="protein sequence ID" value="MCA2018077.1"/>
    <property type="molecule type" value="Genomic_DNA"/>
</dbReference>
<dbReference type="SUPFAM" id="SSF55785">
    <property type="entry name" value="PYP-like sensor domain (PAS domain)"/>
    <property type="match status" value="1"/>
</dbReference>
<dbReference type="Gene3D" id="3.30.450.20">
    <property type="entry name" value="PAS domain"/>
    <property type="match status" value="2"/>
</dbReference>
<dbReference type="Pfam" id="PF13188">
    <property type="entry name" value="PAS_8"/>
    <property type="match status" value="1"/>
</dbReference>
<dbReference type="Proteomes" id="UP001199044">
    <property type="component" value="Unassembled WGS sequence"/>
</dbReference>
<keyword evidence="2" id="KW-0548">Nucleotidyltransferase</keyword>
<dbReference type="Pfam" id="PF00990">
    <property type="entry name" value="GGDEF"/>
    <property type="match status" value="1"/>
</dbReference>
<comment type="caution">
    <text evidence="2">The sequence shown here is derived from an EMBL/GenBank/DDBJ whole genome shotgun (WGS) entry which is preliminary data.</text>
</comment>
<dbReference type="Pfam" id="PF08448">
    <property type="entry name" value="PAS_4"/>
    <property type="match status" value="1"/>
</dbReference>
<name>A0ABS7YQX0_9VIBR</name>
<dbReference type="SMART" id="SM00091">
    <property type="entry name" value="PAS"/>
    <property type="match status" value="2"/>
</dbReference>
<accession>A0ABS7YQX0</accession>
<dbReference type="SUPFAM" id="SSF55073">
    <property type="entry name" value="Nucleotide cyclase"/>
    <property type="match status" value="1"/>
</dbReference>
<dbReference type="InterPro" id="IPR000014">
    <property type="entry name" value="PAS"/>
</dbReference>
<dbReference type="CDD" id="cd00130">
    <property type="entry name" value="PAS"/>
    <property type="match status" value="1"/>
</dbReference>
<dbReference type="EC" id="2.7.7.65" evidence="2"/>
<dbReference type="SMART" id="SM00267">
    <property type="entry name" value="GGDEF"/>
    <property type="match status" value="1"/>
</dbReference>
<dbReference type="RefSeq" id="WP_225251628.1">
    <property type="nucleotide sequence ID" value="NZ_JAIWIU010000149.1"/>
</dbReference>
<dbReference type="InterPro" id="IPR043128">
    <property type="entry name" value="Rev_trsase/Diguanyl_cyclase"/>
</dbReference>
<dbReference type="NCBIfam" id="TIGR00229">
    <property type="entry name" value="sensory_box"/>
    <property type="match status" value="1"/>
</dbReference>
<dbReference type="InterPro" id="IPR052155">
    <property type="entry name" value="Biofilm_reg_signaling"/>
</dbReference>
<keyword evidence="3" id="KW-1185">Reference proteome</keyword>
<keyword evidence="2" id="KW-0808">Transferase</keyword>
<dbReference type="Gene3D" id="3.30.70.270">
    <property type="match status" value="1"/>
</dbReference>
<dbReference type="InterPro" id="IPR000160">
    <property type="entry name" value="GGDEF_dom"/>
</dbReference>
<dbReference type="NCBIfam" id="TIGR00254">
    <property type="entry name" value="GGDEF"/>
    <property type="match status" value="1"/>
</dbReference>
<feature type="domain" description="GGDEF" evidence="1">
    <location>
        <begin position="286"/>
        <end position="421"/>
    </location>
</feature>
<reference evidence="3" key="1">
    <citation type="submission" date="2023-07" db="EMBL/GenBank/DDBJ databases">
        <title>Molecular identification of indigenous halophilic bacteria isolated from red sea cost, biodegradation of synthetic dyes and assessment of degraded metabolite toxicity.</title>
        <authorList>
            <person name="Chaieb K."/>
            <person name="Altayb H.N."/>
        </authorList>
    </citation>
    <scope>NUCLEOTIDE SEQUENCE [LARGE SCALE GENOMIC DNA]</scope>
    <source>
        <strain evidence="3">K20</strain>
    </source>
</reference>
<organism evidence="2 3">
    <name type="scientific">Vibrio tritonius</name>
    <dbReference type="NCBI Taxonomy" id="1435069"/>
    <lineage>
        <taxon>Bacteria</taxon>
        <taxon>Pseudomonadati</taxon>
        <taxon>Pseudomonadota</taxon>
        <taxon>Gammaproteobacteria</taxon>
        <taxon>Vibrionales</taxon>
        <taxon>Vibrionaceae</taxon>
        <taxon>Vibrio</taxon>
    </lineage>
</organism>